<evidence type="ECO:0000256" key="6">
    <source>
        <dbReference type="ARBA" id="ARBA00022927"/>
    </source>
</evidence>
<feature type="transmembrane region" description="Helical" evidence="10">
    <location>
        <begin position="251"/>
        <end position="278"/>
    </location>
</feature>
<accession>A0A1F7KAA2</accession>
<dbReference type="PANTHER" id="PTHR30081">
    <property type="entry name" value="PROTEIN-EXPORT MEMBRANE PROTEIN SEC"/>
    <property type="match status" value="1"/>
</dbReference>
<feature type="transmembrane region" description="Helical" evidence="10">
    <location>
        <begin position="117"/>
        <end position="137"/>
    </location>
</feature>
<feature type="transmembrane region" description="Helical" evidence="10">
    <location>
        <begin position="218"/>
        <end position="245"/>
    </location>
</feature>
<gene>
    <name evidence="12" type="ORF">A2209_00670</name>
</gene>
<feature type="transmembrane region" description="Helical" evidence="10">
    <location>
        <begin position="144"/>
        <end position="170"/>
    </location>
</feature>
<dbReference type="EMBL" id="MGBG01000014">
    <property type="protein sequence ID" value="OGK64784.1"/>
    <property type="molecule type" value="Genomic_DNA"/>
</dbReference>
<reference evidence="12 13" key="1">
    <citation type="journal article" date="2016" name="Nat. Commun.">
        <title>Thousands of microbial genomes shed light on interconnected biogeochemical processes in an aquifer system.</title>
        <authorList>
            <person name="Anantharaman K."/>
            <person name="Brown C.T."/>
            <person name="Hug L.A."/>
            <person name="Sharon I."/>
            <person name="Castelle C.J."/>
            <person name="Probst A.J."/>
            <person name="Thomas B.C."/>
            <person name="Singh A."/>
            <person name="Wilkins M.J."/>
            <person name="Karaoz U."/>
            <person name="Brodie E.L."/>
            <person name="Williams K.H."/>
            <person name="Hubbard S.S."/>
            <person name="Banfield J.F."/>
        </authorList>
    </citation>
    <scope>NUCLEOTIDE SEQUENCE [LARGE SCALE GENOMIC DNA]</scope>
</reference>
<keyword evidence="8" id="KW-0811">Translocation</keyword>
<dbReference type="InterPro" id="IPR048634">
    <property type="entry name" value="SecD_SecF_C"/>
</dbReference>
<keyword evidence="9 10" id="KW-0472">Membrane</keyword>
<organism evidence="12 13">
    <name type="scientific">Candidatus Roizmanbacteria bacterium RIFOXYA1_FULL_41_12</name>
    <dbReference type="NCBI Taxonomy" id="1802082"/>
    <lineage>
        <taxon>Bacteria</taxon>
        <taxon>Candidatus Roizmaniibacteriota</taxon>
    </lineage>
</organism>
<evidence type="ECO:0000256" key="10">
    <source>
        <dbReference type="SAM" id="Phobius"/>
    </source>
</evidence>
<feature type="domain" description="Protein export membrane protein SecD/SecF C-terminal" evidence="11">
    <location>
        <begin position="96"/>
        <end position="280"/>
    </location>
</feature>
<proteinExistence type="predicted"/>
<dbReference type="SUPFAM" id="SSF82866">
    <property type="entry name" value="Multidrug efflux transporter AcrB transmembrane domain"/>
    <property type="match status" value="1"/>
</dbReference>
<dbReference type="InterPro" id="IPR022645">
    <property type="entry name" value="SecD/SecF_bac"/>
</dbReference>
<comment type="subcellular location">
    <subcellularLocation>
        <location evidence="1">Cell membrane</location>
        <topology evidence="1">Multi-pass membrane protein</topology>
    </subcellularLocation>
</comment>
<dbReference type="PRINTS" id="PR01755">
    <property type="entry name" value="SECFTRNLCASE"/>
</dbReference>
<dbReference type="NCBIfam" id="TIGR00966">
    <property type="entry name" value="transloc_SecF"/>
    <property type="match status" value="1"/>
</dbReference>
<dbReference type="GO" id="GO:0015450">
    <property type="term" value="F:protein-transporting ATPase activity"/>
    <property type="evidence" value="ECO:0007669"/>
    <property type="project" value="InterPro"/>
</dbReference>
<keyword evidence="5 10" id="KW-0812">Transmembrane</keyword>
<keyword evidence="3" id="KW-0813">Transport</keyword>
<dbReference type="InterPro" id="IPR005665">
    <property type="entry name" value="SecF_bac"/>
</dbReference>
<evidence type="ECO:0000259" key="11">
    <source>
        <dbReference type="Pfam" id="PF02355"/>
    </source>
</evidence>
<evidence type="ECO:0000256" key="3">
    <source>
        <dbReference type="ARBA" id="ARBA00022448"/>
    </source>
</evidence>
<evidence type="ECO:0000256" key="8">
    <source>
        <dbReference type="ARBA" id="ARBA00023010"/>
    </source>
</evidence>
<evidence type="ECO:0000256" key="7">
    <source>
        <dbReference type="ARBA" id="ARBA00022989"/>
    </source>
</evidence>
<evidence type="ECO:0000256" key="4">
    <source>
        <dbReference type="ARBA" id="ARBA00022475"/>
    </source>
</evidence>
<evidence type="ECO:0000256" key="1">
    <source>
        <dbReference type="ARBA" id="ARBA00004651"/>
    </source>
</evidence>
<keyword evidence="6" id="KW-0653">Protein transport</keyword>
<evidence type="ECO:0000313" key="13">
    <source>
        <dbReference type="Proteomes" id="UP000178450"/>
    </source>
</evidence>
<evidence type="ECO:0000256" key="5">
    <source>
        <dbReference type="ARBA" id="ARBA00022692"/>
    </source>
</evidence>
<dbReference type="AlphaFoldDB" id="A0A1F7KAA2"/>
<dbReference type="PANTHER" id="PTHR30081:SF8">
    <property type="entry name" value="PROTEIN TRANSLOCASE SUBUNIT SECF"/>
    <property type="match status" value="1"/>
</dbReference>
<feature type="transmembrane region" description="Helical" evidence="10">
    <location>
        <begin position="176"/>
        <end position="197"/>
    </location>
</feature>
<dbReference type="InterPro" id="IPR022813">
    <property type="entry name" value="SecD/SecF_arch_bac"/>
</dbReference>
<sequence length="282" mass="31396">MINFIKYRLWFLAFSLSVIVLGLYFILAHGFVYSIDFIGGGLIEFDASADKSAKAERLMEKDYPGLDFQKTSTGFIIKSTSLDKQRADKVAKNLSQELKIKKTRFELVGASVSSTNVYKIVVAVLLAILGILGYVAFQFKEWRFGVAAISALIHDSLVLVGLWAILGYYWAVELDVLFVTALLTTMSFSVHDTIVIFDKIQEEEQQGSFGRLSERINWALNLTMMRSLNNSLTVVIMLSSLIILGGESTRAFAVSLMIGTITGTYSSPFVATPIYYLLAKKE</sequence>
<protein>
    <recommendedName>
        <fullName evidence="2">Protein translocase subunit SecF</fullName>
    </recommendedName>
</protein>
<evidence type="ECO:0000313" key="12">
    <source>
        <dbReference type="EMBL" id="OGK64784.1"/>
    </source>
</evidence>
<dbReference type="Proteomes" id="UP000178450">
    <property type="component" value="Unassembled WGS sequence"/>
</dbReference>
<dbReference type="Gene3D" id="1.20.1640.10">
    <property type="entry name" value="Multidrug efflux transporter AcrB transmembrane domain"/>
    <property type="match status" value="1"/>
</dbReference>
<evidence type="ECO:0000256" key="9">
    <source>
        <dbReference type="ARBA" id="ARBA00023136"/>
    </source>
</evidence>
<evidence type="ECO:0000256" key="2">
    <source>
        <dbReference type="ARBA" id="ARBA00015792"/>
    </source>
</evidence>
<comment type="caution">
    <text evidence="12">The sequence shown here is derived from an EMBL/GenBank/DDBJ whole genome shotgun (WGS) entry which is preliminary data.</text>
</comment>
<dbReference type="Pfam" id="PF02355">
    <property type="entry name" value="SecD_SecF_C"/>
    <property type="match status" value="1"/>
</dbReference>
<dbReference type="GO" id="GO:0005886">
    <property type="term" value="C:plasma membrane"/>
    <property type="evidence" value="ECO:0007669"/>
    <property type="project" value="UniProtKB-SubCell"/>
</dbReference>
<name>A0A1F7KAA2_9BACT</name>
<dbReference type="GO" id="GO:0006886">
    <property type="term" value="P:intracellular protein transport"/>
    <property type="evidence" value="ECO:0007669"/>
    <property type="project" value="InterPro"/>
</dbReference>
<keyword evidence="4" id="KW-1003">Cell membrane</keyword>
<feature type="transmembrane region" description="Helical" evidence="10">
    <location>
        <begin position="7"/>
        <end position="27"/>
    </location>
</feature>
<keyword evidence="7 10" id="KW-1133">Transmembrane helix</keyword>